<dbReference type="Pfam" id="PF20041">
    <property type="entry name" value="DUF6443"/>
    <property type="match status" value="1"/>
</dbReference>
<dbReference type="NCBIfam" id="TIGR03696">
    <property type="entry name" value="Rhs_assc_core"/>
    <property type="match status" value="1"/>
</dbReference>
<dbReference type="RefSeq" id="WP_089917905.1">
    <property type="nucleotide sequence ID" value="NZ_FOBB01000007.1"/>
</dbReference>
<dbReference type="PANTHER" id="PTHR32305">
    <property type="match status" value="1"/>
</dbReference>
<accession>A0A1H8C826</accession>
<evidence type="ECO:0000313" key="3">
    <source>
        <dbReference type="Proteomes" id="UP000198984"/>
    </source>
</evidence>
<dbReference type="Gene3D" id="2.180.10.10">
    <property type="entry name" value="RHS repeat-associated core"/>
    <property type="match status" value="2"/>
</dbReference>
<dbReference type="Proteomes" id="UP000198984">
    <property type="component" value="Unassembled WGS sequence"/>
</dbReference>
<organism evidence="2 3">
    <name type="scientific">Chitinophaga rupis</name>
    <dbReference type="NCBI Taxonomy" id="573321"/>
    <lineage>
        <taxon>Bacteria</taxon>
        <taxon>Pseudomonadati</taxon>
        <taxon>Bacteroidota</taxon>
        <taxon>Chitinophagia</taxon>
        <taxon>Chitinophagales</taxon>
        <taxon>Chitinophagaceae</taxon>
        <taxon>Chitinophaga</taxon>
    </lineage>
</organism>
<dbReference type="EMBL" id="FOBB01000007">
    <property type="protein sequence ID" value="SEM91122.1"/>
    <property type="molecule type" value="Genomic_DNA"/>
</dbReference>
<dbReference type="InterPro" id="IPR022385">
    <property type="entry name" value="Rhs_assc_core"/>
</dbReference>
<dbReference type="STRING" id="573321.SAMN04488505_10723"/>
<proteinExistence type="predicted"/>
<dbReference type="InterPro" id="IPR050708">
    <property type="entry name" value="T6SS_VgrG/RHS"/>
</dbReference>
<keyword evidence="3" id="KW-1185">Reference proteome</keyword>
<dbReference type="InterPro" id="IPR045619">
    <property type="entry name" value="DUF6443"/>
</dbReference>
<sequence>MKKLLVYIVCWIIGLTVVGYSATIAQTPNASIQPAATPVATPAAYSNTTVNYIRTWEPSMSTTDTTAVKNATTVASVKQTTDYFDGIGRLFQTVKKGMSNSLKDIVTPSIYDGFSREQFEYLPYVSTNSADGKFKTSPFSAQYTFLTDTTQNPGLKLEKIFYNQTIFENSTSNRTQKAYAPGNSWVNKPIEHAYQMNTTGDSVRIWDLPSSGIIPTSATGRKYVAGELTKQITKDERGIRLIEFKDKEGRIILKRIELTTGAADGHTGWLCTYYVYDDAGNLRCMIPPKAVSLISTSWVVDATTARELCFFFRYDNLNRMIVKKIPGADSIEMVYDVRDRLVFTRDGNLKVKNQWLITFHDALNRPASTALYSSSSTRDALQTTMNGIIGTNPLPSIPANALTELTNNFYDNYSFSGAQPALTTDFGKPKEGSNPYSEPITATSSLTKGLITGTKIKVLGSANQWLTTTIFYNDKGRVIQTVSSNINGGQDVTTYLYDFNGKLLSSYIRHKNPQSVPTPQVTLLTMMHYNDAGRLDSLKKTVNDTLQRTVAFNTYDELGQLKSKRLGATATGQIETLNYEFNVRGWLKSINKDYVDKATNYGNWFGQVLSYDYGFTTNQFNGNIAGTRWKSKGDSISRAYGYTYDNANRLTGAEFSQVNKGSTGWTKDKMDFSVSDLSYDPNGNIMFMKQRGMNGTAIQTIDSLKYGYLPNSNKLSFVTDKKNNATSQLGDFREIKNNELSDYRYDSSGNIVCDSNKNIAVIRYNHLNLPDSIVIPGKGNIKYIYDASGNKLSKIVTNNITSQITTTDYIGGFVYLNDTLQFVSHEEGRVRAAYKTGQPVSFKYDYYVKDHLGNVRMVLTEQSDFSMYAATMEENNSATESALFSNVEETRSTKPVGYPEDQSTTDNQFVAKLSAADGGKKVGPSLVLRVMAGDTVQVGTRAFYKSTGPTDNKSATPEEMLASLVQAFAGTPGSADLSHDAASQLQGESPIGNFNSNDFQHLKEKNADESQLNRPKAYLSFALFDDQFNLVDENSGVRQVKSTPDELQVLSVDKMPIEKSGFLYVYTSNESAQDVFFDNIVVQNITGPLLEETHYYPFGLTMYGVSRTAVGRLENKYLFNAKEIQRNEFGSADGLEWYDYGARMEDPQIGRWHVPDPMSSKYEDYSPYVYALNNPISIVDPDGMDVSAVDGGISYTGADAEALFAQLQNSLIASFDGDNDKDKDKNKNKSNTKTAFAPALLPLAEGGLVASGAAAGSAGLFPSMADWAAAGNDLKEKLQADVDGAKWLFHLLSDKLERLWYKRAPGKPAVPSLPYSVPFAKHGNRLDNTNPHLVYEFSFIPTDGRTPTLKYGIADMYSTGFDRPELQKPMMQAIFGASADWRTVMFTPDRQSASDVEKAAVKLHIDTWGYKPRVQIRP</sequence>
<reference evidence="2 3" key="1">
    <citation type="submission" date="2016-10" db="EMBL/GenBank/DDBJ databases">
        <authorList>
            <person name="de Groot N.N."/>
        </authorList>
    </citation>
    <scope>NUCLEOTIDE SEQUENCE [LARGE SCALE GENOMIC DNA]</scope>
    <source>
        <strain evidence="2 3">DSM 21039</strain>
    </source>
</reference>
<protein>
    <submittedName>
        <fullName evidence="2">RHS repeat-associated core domain-containing protein</fullName>
    </submittedName>
</protein>
<gene>
    <name evidence="2" type="ORF">SAMN04488505_10723</name>
</gene>
<evidence type="ECO:0000313" key="2">
    <source>
        <dbReference type="EMBL" id="SEM91122.1"/>
    </source>
</evidence>
<dbReference type="PANTHER" id="PTHR32305:SF15">
    <property type="entry name" value="PROTEIN RHSA-RELATED"/>
    <property type="match status" value="1"/>
</dbReference>
<evidence type="ECO:0000259" key="1">
    <source>
        <dbReference type="Pfam" id="PF20041"/>
    </source>
</evidence>
<name>A0A1H8C826_9BACT</name>
<feature type="domain" description="DUF6443" evidence="1">
    <location>
        <begin position="55"/>
        <end position="195"/>
    </location>
</feature>